<dbReference type="CDD" id="cd17546">
    <property type="entry name" value="REC_hyHK_CKI1_RcsC-like"/>
    <property type="match status" value="1"/>
</dbReference>
<dbReference type="InterPro" id="IPR013656">
    <property type="entry name" value="PAS_4"/>
</dbReference>
<dbReference type="InterPro" id="IPR001789">
    <property type="entry name" value="Sig_transdc_resp-reg_receiver"/>
</dbReference>
<keyword evidence="1 3" id="KW-0597">Phosphoprotein</keyword>
<dbReference type="RefSeq" id="WP_006872861.1">
    <property type="nucleotide sequence ID" value="NZ_JH413850.1"/>
</dbReference>
<dbReference type="SUPFAM" id="SSF55785">
    <property type="entry name" value="PYP-like sensor domain (PAS domain)"/>
    <property type="match status" value="1"/>
</dbReference>
<evidence type="ECO:0000313" key="7">
    <source>
        <dbReference type="Proteomes" id="UP000002770"/>
    </source>
</evidence>
<dbReference type="AlphaFoldDB" id="G9EUK7"/>
<accession>G9EUK7</accession>
<keyword evidence="2" id="KW-0902">Two-component regulatory system</keyword>
<evidence type="ECO:0000256" key="1">
    <source>
        <dbReference type="ARBA" id="ARBA00022553"/>
    </source>
</evidence>
<dbReference type="PROSITE" id="PS50113">
    <property type="entry name" value="PAC"/>
    <property type="match status" value="1"/>
</dbReference>
<dbReference type="Proteomes" id="UP000002770">
    <property type="component" value="Unassembled WGS sequence"/>
</dbReference>
<dbReference type="Pfam" id="PF08448">
    <property type="entry name" value="PAS_4"/>
    <property type="match status" value="1"/>
</dbReference>
<feature type="modified residue" description="4-aspartylphosphate" evidence="3">
    <location>
        <position position="217"/>
    </location>
</feature>
<evidence type="ECO:0008006" key="8">
    <source>
        <dbReference type="Google" id="ProtNLM"/>
    </source>
</evidence>
<dbReference type="HOGENOM" id="CLU_926856_0_0_6"/>
<protein>
    <recommendedName>
        <fullName evidence="8">Response regulatory domain-containing protein</fullName>
    </recommendedName>
</protein>
<sequence length="299" mass="34211">MSSHARHTHKEEIEAINQHYMEIINAMPNIVYWVDMESNLKGCNSNFRDLLGLQTLNDFKGSPYQQMAEFAHWNKERIEELKLDDMKVLFSGNATHNIEEKPIKNENGRVFYFQANRVPIYNMNKDIIGLVVILTDITLSKALAAHHEQLSDEDKETNKLIKNGHLPTVLMVEDNIIAQNVEKAMLTSLHCQVDIADTADIAVKLFHPGKYDLVLMDIGLEDSSGYIVAKQLRQKEKDTNYHVPIIALTGYEADVVKYDCQHYFMEGAISKPLTSEQAEQLIKHYIYHMDVPVRGLKAV</sequence>
<dbReference type="SMART" id="SM00448">
    <property type="entry name" value="REC"/>
    <property type="match status" value="1"/>
</dbReference>
<dbReference type="SUPFAM" id="SSF52172">
    <property type="entry name" value="CheY-like"/>
    <property type="match status" value="1"/>
</dbReference>
<dbReference type="CDD" id="cd00130">
    <property type="entry name" value="PAS"/>
    <property type="match status" value="1"/>
</dbReference>
<evidence type="ECO:0000313" key="6">
    <source>
        <dbReference type="EMBL" id="EHL29007.1"/>
    </source>
</evidence>
<reference evidence="6 7" key="1">
    <citation type="journal article" date="2011" name="BMC Genomics">
        <title>Insight into cross-talk between intra-amoebal pathogens.</title>
        <authorList>
            <person name="Gimenez G."/>
            <person name="Bertelli C."/>
            <person name="Moliner C."/>
            <person name="Robert C."/>
            <person name="Raoult D."/>
            <person name="Fournier P.E."/>
            <person name="Greub G."/>
        </authorList>
    </citation>
    <scope>NUCLEOTIDE SEQUENCE [LARGE SCALE GENOMIC DNA]</scope>
    <source>
        <strain evidence="6 7">LLAP12</strain>
    </source>
</reference>
<proteinExistence type="predicted"/>
<dbReference type="Gene3D" id="3.30.450.20">
    <property type="entry name" value="PAS domain"/>
    <property type="match status" value="1"/>
</dbReference>
<dbReference type="InterPro" id="IPR011006">
    <property type="entry name" value="CheY-like_superfamily"/>
</dbReference>
<dbReference type="InParanoid" id="G9EUK7"/>
<evidence type="ECO:0000256" key="2">
    <source>
        <dbReference type="ARBA" id="ARBA00023012"/>
    </source>
</evidence>
<dbReference type="InterPro" id="IPR000700">
    <property type="entry name" value="PAS-assoc_C"/>
</dbReference>
<dbReference type="OrthoDB" id="9802383at2"/>
<name>G9EUK7_9GAMM</name>
<dbReference type="PANTHER" id="PTHR45339:SF1">
    <property type="entry name" value="HYBRID SIGNAL TRANSDUCTION HISTIDINE KINASE J"/>
    <property type="match status" value="1"/>
</dbReference>
<dbReference type="PANTHER" id="PTHR45339">
    <property type="entry name" value="HYBRID SIGNAL TRANSDUCTION HISTIDINE KINASE J"/>
    <property type="match status" value="1"/>
</dbReference>
<dbReference type="InterPro" id="IPR000014">
    <property type="entry name" value="PAS"/>
</dbReference>
<dbReference type="EMBL" id="JH413850">
    <property type="protein sequence ID" value="EHL29007.1"/>
    <property type="molecule type" value="Genomic_DNA"/>
</dbReference>
<organism evidence="6 7">
    <name type="scientific">Legionella drancourtii LLAP12</name>
    <dbReference type="NCBI Taxonomy" id="658187"/>
    <lineage>
        <taxon>Bacteria</taxon>
        <taxon>Pseudomonadati</taxon>
        <taxon>Pseudomonadota</taxon>
        <taxon>Gammaproteobacteria</taxon>
        <taxon>Legionellales</taxon>
        <taxon>Legionellaceae</taxon>
        <taxon>Legionella</taxon>
    </lineage>
</organism>
<dbReference type="STRING" id="658187.LDG_9004"/>
<dbReference type="NCBIfam" id="TIGR00229">
    <property type="entry name" value="sensory_box"/>
    <property type="match status" value="1"/>
</dbReference>
<dbReference type="PROSITE" id="PS50110">
    <property type="entry name" value="RESPONSE_REGULATORY"/>
    <property type="match status" value="1"/>
</dbReference>
<evidence type="ECO:0000256" key="3">
    <source>
        <dbReference type="PROSITE-ProRule" id="PRU00169"/>
    </source>
</evidence>
<dbReference type="Pfam" id="PF00072">
    <property type="entry name" value="Response_reg"/>
    <property type="match status" value="1"/>
</dbReference>
<feature type="domain" description="PAC" evidence="5">
    <location>
        <begin position="96"/>
        <end position="149"/>
    </location>
</feature>
<dbReference type="Gene3D" id="3.40.50.2300">
    <property type="match status" value="1"/>
</dbReference>
<evidence type="ECO:0000259" key="5">
    <source>
        <dbReference type="PROSITE" id="PS50113"/>
    </source>
</evidence>
<dbReference type="eggNOG" id="COG0784">
    <property type="taxonomic scope" value="Bacteria"/>
</dbReference>
<dbReference type="InterPro" id="IPR035965">
    <property type="entry name" value="PAS-like_dom_sf"/>
</dbReference>
<dbReference type="GO" id="GO:0000160">
    <property type="term" value="P:phosphorelay signal transduction system"/>
    <property type="evidence" value="ECO:0007669"/>
    <property type="project" value="UniProtKB-KW"/>
</dbReference>
<evidence type="ECO:0000259" key="4">
    <source>
        <dbReference type="PROSITE" id="PS50110"/>
    </source>
</evidence>
<keyword evidence="7" id="KW-1185">Reference proteome</keyword>
<gene>
    <name evidence="6" type="ORF">LDG_9004</name>
</gene>
<feature type="domain" description="Response regulatory" evidence="4">
    <location>
        <begin position="168"/>
        <end position="286"/>
    </location>
</feature>